<proteinExistence type="predicted"/>
<evidence type="ECO:0000313" key="1">
    <source>
        <dbReference type="EMBL" id="PLN86643.1"/>
    </source>
</evidence>
<dbReference type="EMBL" id="KZ559497">
    <property type="protein sequence ID" value="PLN86643.1"/>
    <property type="molecule type" value="Genomic_DNA"/>
</dbReference>
<organism evidence="1 2">
    <name type="scientific">Aspergillus taichungensis</name>
    <dbReference type="NCBI Taxonomy" id="482145"/>
    <lineage>
        <taxon>Eukaryota</taxon>
        <taxon>Fungi</taxon>
        <taxon>Dikarya</taxon>
        <taxon>Ascomycota</taxon>
        <taxon>Pezizomycotina</taxon>
        <taxon>Eurotiomycetes</taxon>
        <taxon>Eurotiomycetidae</taxon>
        <taxon>Eurotiales</taxon>
        <taxon>Aspergillaceae</taxon>
        <taxon>Aspergillus</taxon>
        <taxon>Aspergillus subgen. Circumdati</taxon>
    </lineage>
</organism>
<name>A0A2J5I9K5_9EURO</name>
<protein>
    <submittedName>
        <fullName evidence="1">Uncharacterized protein</fullName>
    </submittedName>
</protein>
<sequence length="73" mass="8394">MFIGIVYRGRRYGRIAGTRSALAPLDRASISILTRLNVIEHQQIHAGLDHCQLTLFFLFILFQIFSQTLQKMS</sequence>
<gene>
    <name evidence="1" type="ORF">BDW42DRAFT_55330</name>
</gene>
<accession>A0A2J5I9K5</accession>
<dbReference type="AlphaFoldDB" id="A0A2J5I9K5"/>
<keyword evidence="2" id="KW-1185">Reference proteome</keyword>
<evidence type="ECO:0000313" key="2">
    <source>
        <dbReference type="Proteomes" id="UP000235023"/>
    </source>
</evidence>
<dbReference type="Proteomes" id="UP000235023">
    <property type="component" value="Unassembled WGS sequence"/>
</dbReference>
<reference evidence="2" key="1">
    <citation type="submission" date="2017-12" db="EMBL/GenBank/DDBJ databases">
        <authorList>
            <consortium name="DOE Joint Genome Institute"/>
            <person name="Mondo S.J."/>
            <person name="Kjaerbolling I."/>
            <person name="Vesth T.C."/>
            <person name="Frisvad J.C."/>
            <person name="Nybo J.L."/>
            <person name="Theobald S."/>
            <person name="Kuo A."/>
            <person name="Bowyer P."/>
            <person name="Matsuda Y."/>
            <person name="Lyhne E.K."/>
            <person name="Kogle M.E."/>
            <person name="Clum A."/>
            <person name="Lipzen A."/>
            <person name="Salamov A."/>
            <person name="Ngan C.Y."/>
            <person name="Daum C."/>
            <person name="Chiniquy J."/>
            <person name="Barry K."/>
            <person name="LaButti K."/>
            <person name="Haridas S."/>
            <person name="Simmons B.A."/>
            <person name="Magnuson J.K."/>
            <person name="Mortensen U.H."/>
            <person name="Larsen T.O."/>
            <person name="Grigoriev I.V."/>
            <person name="Baker S.E."/>
            <person name="Andersen M.R."/>
            <person name="Nordberg H.P."/>
            <person name="Cantor M.N."/>
            <person name="Hua S.X."/>
        </authorList>
    </citation>
    <scope>NUCLEOTIDE SEQUENCE [LARGE SCALE GENOMIC DNA]</scope>
    <source>
        <strain evidence="2">IBT 19404</strain>
    </source>
</reference>